<protein>
    <submittedName>
        <fullName evidence="10">Protein YLS7-like</fullName>
    </submittedName>
</protein>
<comment type="similarity">
    <text evidence="2">Belongs to the PC-esterase family. TBL subfamily.</text>
</comment>
<evidence type="ECO:0000256" key="6">
    <source>
        <dbReference type="ARBA" id="ARBA00023136"/>
    </source>
</evidence>
<dbReference type="GO" id="GO:0016020">
    <property type="term" value="C:membrane"/>
    <property type="evidence" value="ECO:0007669"/>
    <property type="project" value="UniProtKB-SubCell"/>
</dbReference>
<evidence type="ECO:0000259" key="8">
    <source>
        <dbReference type="Pfam" id="PF13839"/>
    </source>
</evidence>
<comment type="caution">
    <text evidence="10">The sequence shown here is derived from an EMBL/GenBank/DDBJ whole genome shotgun (WGS) entry which is preliminary data.</text>
</comment>
<evidence type="ECO:0000256" key="1">
    <source>
        <dbReference type="ARBA" id="ARBA00004167"/>
    </source>
</evidence>
<dbReference type="AlphaFoldDB" id="A0A7J7BT45"/>
<evidence type="ECO:0000259" key="9">
    <source>
        <dbReference type="Pfam" id="PF14416"/>
    </source>
</evidence>
<dbReference type="InParanoid" id="A0A7J7BT45"/>
<feature type="domain" description="Trichome birefringence-like N-terminal" evidence="9">
    <location>
        <begin position="59"/>
        <end position="111"/>
    </location>
</feature>
<dbReference type="GO" id="GO:0016413">
    <property type="term" value="F:O-acetyltransferase activity"/>
    <property type="evidence" value="ECO:0007669"/>
    <property type="project" value="InterPro"/>
</dbReference>
<proteinExistence type="inferred from homology"/>
<organism evidence="10 11">
    <name type="scientific">Tripterygium wilfordii</name>
    <name type="common">Thunder God vine</name>
    <dbReference type="NCBI Taxonomy" id="458696"/>
    <lineage>
        <taxon>Eukaryota</taxon>
        <taxon>Viridiplantae</taxon>
        <taxon>Streptophyta</taxon>
        <taxon>Embryophyta</taxon>
        <taxon>Tracheophyta</taxon>
        <taxon>Spermatophyta</taxon>
        <taxon>Magnoliopsida</taxon>
        <taxon>eudicotyledons</taxon>
        <taxon>Gunneridae</taxon>
        <taxon>Pentapetalae</taxon>
        <taxon>rosids</taxon>
        <taxon>fabids</taxon>
        <taxon>Celastrales</taxon>
        <taxon>Celastraceae</taxon>
        <taxon>Tripterygium</taxon>
    </lineage>
</organism>
<feature type="transmembrane region" description="Helical" evidence="7">
    <location>
        <begin position="12"/>
        <end position="37"/>
    </location>
</feature>
<accession>A0A7J7BT45</accession>
<dbReference type="PANTHER" id="PTHR32285:SF63">
    <property type="entry name" value="OS01G0880400 PROTEIN"/>
    <property type="match status" value="1"/>
</dbReference>
<dbReference type="InterPro" id="IPR029962">
    <property type="entry name" value="TBL"/>
</dbReference>
<evidence type="ECO:0000256" key="4">
    <source>
        <dbReference type="ARBA" id="ARBA00022968"/>
    </source>
</evidence>
<evidence type="ECO:0000256" key="3">
    <source>
        <dbReference type="ARBA" id="ARBA00022692"/>
    </source>
</evidence>
<feature type="domain" description="Trichome birefringence-like C-terminal" evidence="8">
    <location>
        <begin position="115"/>
        <end position="382"/>
    </location>
</feature>
<gene>
    <name evidence="10" type="ORF">HS088_TW23G00003</name>
</gene>
<dbReference type="InterPro" id="IPR025846">
    <property type="entry name" value="TBL_N"/>
</dbReference>
<name>A0A7J7BT45_TRIWF</name>
<keyword evidence="3 7" id="KW-0812">Transmembrane</keyword>
<evidence type="ECO:0000256" key="5">
    <source>
        <dbReference type="ARBA" id="ARBA00022989"/>
    </source>
</evidence>
<reference evidence="10 11" key="1">
    <citation type="journal article" date="2020" name="Nat. Commun.">
        <title>Genome of Tripterygium wilfordii and identification of cytochrome P450 involved in triptolide biosynthesis.</title>
        <authorList>
            <person name="Tu L."/>
            <person name="Su P."/>
            <person name="Zhang Z."/>
            <person name="Gao L."/>
            <person name="Wang J."/>
            <person name="Hu T."/>
            <person name="Zhou J."/>
            <person name="Zhang Y."/>
            <person name="Zhao Y."/>
            <person name="Liu Y."/>
            <person name="Song Y."/>
            <person name="Tong Y."/>
            <person name="Lu Y."/>
            <person name="Yang J."/>
            <person name="Xu C."/>
            <person name="Jia M."/>
            <person name="Peters R.J."/>
            <person name="Huang L."/>
            <person name="Gao W."/>
        </authorList>
    </citation>
    <scope>NUCLEOTIDE SEQUENCE [LARGE SCALE GENOMIC DNA]</scope>
    <source>
        <strain evidence="11">cv. XIE 37</strain>
        <tissue evidence="10">Leaf</tissue>
    </source>
</reference>
<comment type="subcellular location">
    <subcellularLocation>
        <location evidence="1">Membrane</location>
        <topology evidence="1">Single-pass membrane protein</topology>
    </subcellularLocation>
</comment>
<dbReference type="EMBL" id="JAAARO010000023">
    <property type="protein sequence ID" value="KAF5725282.1"/>
    <property type="molecule type" value="Genomic_DNA"/>
</dbReference>
<dbReference type="Pfam" id="PF14416">
    <property type="entry name" value="PMR5N"/>
    <property type="match status" value="1"/>
</dbReference>
<sequence length="394" mass="44926">MIKGQCKVWIFQSLYALVAIGSVLIFFLAMACAYLYVFPYTSTLVYKHGMSNSSDSISECNVFEGSWIQEDSYPLYNASQCPFAERGFNCISNGRRDRGYMKWRWKPKNCDLLWFSAREALEGLRGKRVVFVGDSLSRTQWESFICMLMTGLEDKTSVREINGNKITKQIRFLSVEFGTFNLRVDFYRSVFLVQPASSPKHAPKRVKSTIKLDKLDFISKEWIDADVLVFNSGHWWTPTKLFATGCYFQVDGALKLGMPITSAFKIALETWASWVDTTINSNRTRVYFRTFESSHWRNHKPCTVTKRPSSLTGGRDRSSISDAILGVAKKMKVPVRVLHVTPMGAFRSDGHVGTWSDNPSVPDCSHWCLPGVPDTWNEILFSYILSENQMGKDI</sequence>
<dbReference type="Proteomes" id="UP000593562">
    <property type="component" value="Unassembled WGS sequence"/>
</dbReference>
<dbReference type="GO" id="GO:0005794">
    <property type="term" value="C:Golgi apparatus"/>
    <property type="evidence" value="ECO:0007669"/>
    <property type="project" value="TreeGrafter"/>
</dbReference>
<dbReference type="PANTHER" id="PTHR32285">
    <property type="entry name" value="PROTEIN TRICHOME BIREFRINGENCE-LIKE 9-RELATED"/>
    <property type="match status" value="1"/>
</dbReference>
<dbReference type="InterPro" id="IPR026057">
    <property type="entry name" value="TBL_C"/>
</dbReference>
<evidence type="ECO:0000256" key="7">
    <source>
        <dbReference type="SAM" id="Phobius"/>
    </source>
</evidence>
<evidence type="ECO:0000313" key="11">
    <source>
        <dbReference type="Proteomes" id="UP000593562"/>
    </source>
</evidence>
<evidence type="ECO:0000313" key="10">
    <source>
        <dbReference type="EMBL" id="KAF5725282.1"/>
    </source>
</evidence>
<evidence type="ECO:0000256" key="2">
    <source>
        <dbReference type="ARBA" id="ARBA00007727"/>
    </source>
</evidence>
<keyword evidence="11" id="KW-1185">Reference proteome</keyword>
<keyword evidence="4" id="KW-0735">Signal-anchor</keyword>
<keyword evidence="5 7" id="KW-1133">Transmembrane helix</keyword>
<keyword evidence="6 7" id="KW-0472">Membrane</keyword>
<dbReference type="Pfam" id="PF13839">
    <property type="entry name" value="PC-Esterase"/>
    <property type="match status" value="1"/>
</dbReference>
<dbReference type="PROSITE" id="PS51257">
    <property type="entry name" value="PROKAR_LIPOPROTEIN"/>
    <property type="match status" value="1"/>
</dbReference>